<keyword evidence="7" id="KW-1003">Cell membrane</keyword>
<evidence type="ECO:0000313" key="9">
    <source>
        <dbReference type="Proteomes" id="UP001319180"/>
    </source>
</evidence>
<keyword evidence="7" id="KW-0139">CF(1)</keyword>
<evidence type="ECO:0000256" key="4">
    <source>
        <dbReference type="ARBA" id="ARBA00023065"/>
    </source>
</evidence>
<dbReference type="EMBL" id="JAHESC010000002">
    <property type="protein sequence ID" value="MBT1685409.1"/>
    <property type="molecule type" value="Genomic_DNA"/>
</dbReference>
<dbReference type="RefSeq" id="WP_254088656.1">
    <property type="nucleotide sequence ID" value="NZ_JAHESC010000002.1"/>
</dbReference>
<dbReference type="InterPro" id="IPR000711">
    <property type="entry name" value="ATPase_OSCP/dsu"/>
</dbReference>
<reference evidence="8 9" key="1">
    <citation type="submission" date="2021-05" db="EMBL/GenBank/DDBJ databases">
        <title>A Polyphasic approach of four new species of the genus Ohtaekwangia: Ohtaekwangia histidinii sp. nov., Ohtaekwangia cretensis sp. nov., Ohtaekwangia indiensis sp. nov., Ohtaekwangia reichenbachii sp. nov. from diverse environment.</title>
        <authorList>
            <person name="Octaviana S."/>
        </authorList>
    </citation>
    <scope>NUCLEOTIDE SEQUENCE [LARGE SCALE GENOMIC DNA]</scope>
    <source>
        <strain evidence="8 9">PWU37</strain>
    </source>
</reference>
<sequence length="186" mass="20927">MTDLRAASRYVKSLLGLAVEQNALEAVHADMQLFAKVCAENRQFALLLRNPVVKHDKKRDVLERLFKGKVHPLTMAIFDIITKKNREPLLPAIAREFHAEYNLYKGIGDAVITTAVPLDASLRAEFERIAKGLSDKKQVELKEVVDADMIGGFVLEVGDKQIDASLKNKLNALKVQFSHNPYIKEF</sequence>
<evidence type="ECO:0000256" key="1">
    <source>
        <dbReference type="ARBA" id="ARBA00004370"/>
    </source>
</evidence>
<keyword evidence="9" id="KW-1185">Reference proteome</keyword>
<dbReference type="HAMAP" id="MF_01416">
    <property type="entry name" value="ATP_synth_delta_bact"/>
    <property type="match status" value="1"/>
</dbReference>
<evidence type="ECO:0000256" key="2">
    <source>
        <dbReference type="ARBA" id="ARBA00022448"/>
    </source>
</evidence>
<dbReference type="SUPFAM" id="SSF47928">
    <property type="entry name" value="N-terminal domain of the delta subunit of the F1F0-ATP synthase"/>
    <property type="match status" value="1"/>
</dbReference>
<evidence type="ECO:0000256" key="7">
    <source>
        <dbReference type="HAMAP-Rule" id="MF_01416"/>
    </source>
</evidence>
<evidence type="ECO:0000256" key="5">
    <source>
        <dbReference type="ARBA" id="ARBA00023136"/>
    </source>
</evidence>
<evidence type="ECO:0000313" key="8">
    <source>
        <dbReference type="EMBL" id="MBT1685409.1"/>
    </source>
</evidence>
<dbReference type="Gene3D" id="1.10.520.20">
    <property type="entry name" value="N-terminal domain of the delta subunit of the F1F0-ATP synthase"/>
    <property type="match status" value="1"/>
</dbReference>
<name>A0AAP2D5E9_9BACT</name>
<dbReference type="Pfam" id="PF00213">
    <property type="entry name" value="OSCP"/>
    <property type="match status" value="1"/>
</dbReference>
<comment type="caution">
    <text evidence="8">The sequence shown here is derived from an EMBL/GenBank/DDBJ whole genome shotgun (WGS) entry which is preliminary data.</text>
</comment>
<keyword evidence="4 7" id="KW-0406">Ion transport</keyword>
<comment type="similarity">
    <text evidence="7">Belongs to the ATPase delta chain family.</text>
</comment>
<keyword evidence="2 7" id="KW-0813">Transport</keyword>
<dbReference type="InterPro" id="IPR026015">
    <property type="entry name" value="ATP_synth_OSCP/delta_N_sf"/>
</dbReference>
<keyword evidence="3 7" id="KW-0375">Hydrogen ion transport</keyword>
<dbReference type="PANTHER" id="PTHR11910">
    <property type="entry name" value="ATP SYNTHASE DELTA CHAIN"/>
    <property type="match status" value="1"/>
</dbReference>
<proteinExistence type="inferred from homology"/>
<dbReference type="GO" id="GO:0045259">
    <property type="term" value="C:proton-transporting ATP synthase complex"/>
    <property type="evidence" value="ECO:0007669"/>
    <property type="project" value="UniProtKB-KW"/>
</dbReference>
<comment type="function">
    <text evidence="7">This protein is part of the stalk that links CF(0) to CF(1). It either transmits conformational changes from CF(0) to CF(1) or is implicated in proton conduction.</text>
</comment>
<dbReference type="GO" id="GO:0046933">
    <property type="term" value="F:proton-transporting ATP synthase activity, rotational mechanism"/>
    <property type="evidence" value="ECO:0007669"/>
    <property type="project" value="UniProtKB-UniRule"/>
</dbReference>
<accession>A0AAP2D5E9</accession>
<comment type="function">
    <text evidence="7">F(1)F(0) ATP synthase produces ATP from ADP in the presence of a proton or sodium gradient. F-type ATPases consist of two structural domains, F(1) containing the extramembraneous catalytic core and F(0) containing the membrane proton channel, linked together by a central stalk and a peripheral stalk. During catalysis, ATP synthesis in the catalytic domain of F(1) is coupled via a rotary mechanism of the central stalk subunits to proton translocation.</text>
</comment>
<dbReference type="GO" id="GO:0005886">
    <property type="term" value="C:plasma membrane"/>
    <property type="evidence" value="ECO:0007669"/>
    <property type="project" value="UniProtKB-SubCell"/>
</dbReference>
<protein>
    <recommendedName>
        <fullName evidence="7">ATP synthase subunit delta</fullName>
    </recommendedName>
    <alternativeName>
        <fullName evidence="7">ATP synthase F(1) sector subunit delta</fullName>
    </alternativeName>
    <alternativeName>
        <fullName evidence="7">F-type ATPase subunit delta</fullName>
        <shortName evidence="7">F-ATPase subunit delta</shortName>
    </alternativeName>
</protein>
<dbReference type="InterPro" id="IPR020781">
    <property type="entry name" value="ATPase_OSCP/d_CS"/>
</dbReference>
<dbReference type="Proteomes" id="UP001319180">
    <property type="component" value="Unassembled WGS sequence"/>
</dbReference>
<comment type="subcellular location">
    <subcellularLocation>
        <location evidence="7">Cell membrane</location>
        <topology evidence="7">Peripheral membrane protein</topology>
    </subcellularLocation>
    <subcellularLocation>
        <location evidence="1">Membrane</location>
    </subcellularLocation>
</comment>
<dbReference type="AlphaFoldDB" id="A0AAP2D5E9"/>
<dbReference type="NCBIfam" id="TIGR01145">
    <property type="entry name" value="ATP_synt_delta"/>
    <property type="match status" value="1"/>
</dbReference>
<dbReference type="PRINTS" id="PR00125">
    <property type="entry name" value="ATPASEDELTA"/>
</dbReference>
<evidence type="ECO:0000256" key="3">
    <source>
        <dbReference type="ARBA" id="ARBA00022781"/>
    </source>
</evidence>
<evidence type="ECO:0000256" key="6">
    <source>
        <dbReference type="ARBA" id="ARBA00023310"/>
    </source>
</evidence>
<gene>
    <name evidence="7 8" type="primary">atpH</name>
    <name evidence="8" type="ORF">KK078_02515</name>
</gene>
<dbReference type="PROSITE" id="PS00389">
    <property type="entry name" value="ATPASE_DELTA"/>
    <property type="match status" value="1"/>
</dbReference>
<keyword evidence="6 7" id="KW-0066">ATP synthesis</keyword>
<keyword evidence="5 7" id="KW-0472">Membrane</keyword>
<organism evidence="8 9">
    <name type="scientific">Dawidia soli</name>
    <dbReference type="NCBI Taxonomy" id="2782352"/>
    <lineage>
        <taxon>Bacteria</taxon>
        <taxon>Pseudomonadati</taxon>
        <taxon>Bacteroidota</taxon>
        <taxon>Cytophagia</taxon>
        <taxon>Cytophagales</taxon>
        <taxon>Chryseotaleaceae</taxon>
        <taxon>Dawidia</taxon>
    </lineage>
</organism>